<accession>A0AAN9ABP4</accession>
<protein>
    <submittedName>
        <fullName evidence="1">Uncharacterized protein</fullName>
    </submittedName>
</protein>
<dbReference type="Proteomes" id="UP001381693">
    <property type="component" value="Unassembled WGS sequence"/>
</dbReference>
<gene>
    <name evidence="1" type="ORF">SK128_007165</name>
</gene>
<dbReference type="AlphaFoldDB" id="A0AAN9ABP4"/>
<evidence type="ECO:0000313" key="1">
    <source>
        <dbReference type="EMBL" id="KAK7079555.1"/>
    </source>
</evidence>
<reference evidence="1 2" key="1">
    <citation type="submission" date="2023-11" db="EMBL/GenBank/DDBJ databases">
        <title>Halocaridina rubra genome assembly.</title>
        <authorList>
            <person name="Smith C."/>
        </authorList>
    </citation>
    <scope>NUCLEOTIDE SEQUENCE [LARGE SCALE GENOMIC DNA]</scope>
    <source>
        <strain evidence="1">EP-1</strain>
        <tissue evidence="1">Whole</tissue>
    </source>
</reference>
<organism evidence="1 2">
    <name type="scientific">Halocaridina rubra</name>
    <name type="common">Hawaiian red shrimp</name>
    <dbReference type="NCBI Taxonomy" id="373956"/>
    <lineage>
        <taxon>Eukaryota</taxon>
        <taxon>Metazoa</taxon>
        <taxon>Ecdysozoa</taxon>
        <taxon>Arthropoda</taxon>
        <taxon>Crustacea</taxon>
        <taxon>Multicrustacea</taxon>
        <taxon>Malacostraca</taxon>
        <taxon>Eumalacostraca</taxon>
        <taxon>Eucarida</taxon>
        <taxon>Decapoda</taxon>
        <taxon>Pleocyemata</taxon>
        <taxon>Caridea</taxon>
        <taxon>Atyoidea</taxon>
        <taxon>Atyidae</taxon>
        <taxon>Halocaridina</taxon>
    </lineage>
</organism>
<evidence type="ECO:0000313" key="2">
    <source>
        <dbReference type="Proteomes" id="UP001381693"/>
    </source>
</evidence>
<sequence>MRITQTTTTRSLYNWRYISGNIKYSSYYCAKSANVGRLNVGVNGELLEEVVDEWMQ</sequence>
<feature type="non-terminal residue" evidence="1">
    <location>
        <position position="56"/>
    </location>
</feature>
<dbReference type="EMBL" id="JAXCGZ010006750">
    <property type="protein sequence ID" value="KAK7079555.1"/>
    <property type="molecule type" value="Genomic_DNA"/>
</dbReference>
<keyword evidence="2" id="KW-1185">Reference proteome</keyword>
<proteinExistence type="predicted"/>
<name>A0AAN9ABP4_HALRR</name>
<comment type="caution">
    <text evidence="1">The sequence shown here is derived from an EMBL/GenBank/DDBJ whole genome shotgun (WGS) entry which is preliminary data.</text>
</comment>